<accession>A0A1B6EI80</accession>
<dbReference type="EMBL" id="GECZ01032149">
    <property type="protein sequence ID" value="JAS37620.1"/>
    <property type="molecule type" value="Transcribed_RNA"/>
</dbReference>
<proteinExistence type="predicted"/>
<evidence type="ECO:0000256" key="1">
    <source>
        <dbReference type="SAM" id="MobiDB-lite"/>
    </source>
</evidence>
<feature type="region of interest" description="Disordered" evidence="1">
    <location>
        <begin position="64"/>
        <end position="107"/>
    </location>
</feature>
<name>A0A1B6EI80_9HEMI</name>
<reference evidence="2" key="1">
    <citation type="submission" date="2015-11" db="EMBL/GenBank/DDBJ databases">
        <title>De novo transcriptome assembly of four potential Pierce s Disease insect vectors from Arizona vineyards.</title>
        <authorList>
            <person name="Tassone E.E."/>
        </authorList>
    </citation>
    <scope>NUCLEOTIDE SEQUENCE</scope>
</reference>
<gene>
    <name evidence="2" type="ORF">g.48091</name>
</gene>
<feature type="non-terminal residue" evidence="2">
    <location>
        <position position="1"/>
    </location>
</feature>
<sequence length="107" mass="11795">FDGFVNSAADKTLKLADLLEKKVDSNNAVGKELRISDKGLELVESNDNGKRPVSNVEEALDKSVQKKVCLDEEDDSNMETELDDGAENDAEDDEDDDNEIDCDEGEE</sequence>
<organism evidence="2">
    <name type="scientific">Cuerna arida</name>
    <dbReference type="NCBI Taxonomy" id="1464854"/>
    <lineage>
        <taxon>Eukaryota</taxon>
        <taxon>Metazoa</taxon>
        <taxon>Ecdysozoa</taxon>
        <taxon>Arthropoda</taxon>
        <taxon>Hexapoda</taxon>
        <taxon>Insecta</taxon>
        <taxon>Pterygota</taxon>
        <taxon>Neoptera</taxon>
        <taxon>Paraneoptera</taxon>
        <taxon>Hemiptera</taxon>
        <taxon>Auchenorrhyncha</taxon>
        <taxon>Membracoidea</taxon>
        <taxon>Cicadellidae</taxon>
        <taxon>Cicadellinae</taxon>
        <taxon>Proconiini</taxon>
        <taxon>Cuerna</taxon>
    </lineage>
</organism>
<dbReference type="AlphaFoldDB" id="A0A1B6EI80"/>
<protein>
    <submittedName>
        <fullName evidence="2">Uncharacterized protein</fullName>
    </submittedName>
</protein>
<evidence type="ECO:0000313" key="2">
    <source>
        <dbReference type="EMBL" id="JAS37620.1"/>
    </source>
</evidence>
<feature type="non-terminal residue" evidence="2">
    <location>
        <position position="107"/>
    </location>
</feature>
<feature type="compositionally biased region" description="Acidic residues" evidence="1">
    <location>
        <begin position="71"/>
        <end position="107"/>
    </location>
</feature>